<name>A0A1F5LWA1_PENAI</name>
<dbReference type="CDD" id="cd03424">
    <property type="entry name" value="NUDIX_ADPRase_Nudt5_UGPPase_Nudt14"/>
    <property type="match status" value="1"/>
</dbReference>
<dbReference type="Gene3D" id="3.90.79.10">
    <property type="entry name" value="Nucleoside Triphosphate Pyrophosphohydrolase"/>
    <property type="match status" value="1"/>
</dbReference>
<sequence length="389" mass="42806">MYAPMPSQYCTSCGLWLISGTSWVSKYRALYITVHGNKDLFKVELSVPQNNELPKCDTSSTHQLNTQHQAKHPRIQLMQRLQNTFRLKPTQPSPTLRSSLIPSRSLRAPAKAMSTFTIPDTDLRVNSIPDLSQKDLLSFPAFKIWVATLQQSLARQQHPSHEFHDDPYVLRKIDIQAVDRFGGNRLGFVKLKADVSNGQGETLPGSVFLRGGSVGMLLILQPNDIPTTSTSDKGKKTILTIQPRIPAGSLSFPEIPAGMLDDSGTFAGSAAKEIQEETGLLVEQSELIDMTALALQAGQEPDYGERLQRAVYPSPGGSDEFIPLFLCQKQMPLAEIEALQGKLTGLRGKGEKITLKVVELGDLWKEGIRDGKTLAAWALYQGLKGEGKI</sequence>
<organism evidence="4 5">
    <name type="scientific">Penicillium arizonense</name>
    <dbReference type="NCBI Taxonomy" id="1835702"/>
    <lineage>
        <taxon>Eukaryota</taxon>
        <taxon>Fungi</taxon>
        <taxon>Dikarya</taxon>
        <taxon>Ascomycota</taxon>
        <taxon>Pezizomycotina</taxon>
        <taxon>Eurotiomycetes</taxon>
        <taxon>Eurotiomycetidae</taxon>
        <taxon>Eurotiales</taxon>
        <taxon>Aspergillaceae</taxon>
        <taxon>Penicillium</taxon>
    </lineage>
</organism>
<dbReference type="RefSeq" id="XP_022492855.1">
    <property type="nucleotide sequence ID" value="XM_022627427.1"/>
</dbReference>
<accession>A0A1F5LWA1</accession>
<dbReference type="EMBL" id="LXJU01000002">
    <property type="protein sequence ID" value="OGE57430.1"/>
    <property type="molecule type" value="Genomic_DNA"/>
</dbReference>
<dbReference type="GeneID" id="34572161"/>
<feature type="domain" description="Nudix hydrolase" evidence="3">
    <location>
        <begin position="209"/>
        <end position="381"/>
    </location>
</feature>
<gene>
    <name evidence="4" type="ORF">PENARI_c002G04221</name>
</gene>
<evidence type="ECO:0000259" key="3">
    <source>
        <dbReference type="PROSITE" id="PS51462"/>
    </source>
</evidence>
<dbReference type="InterPro" id="IPR015797">
    <property type="entry name" value="NUDIX_hydrolase-like_dom_sf"/>
</dbReference>
<comment type="caution">
    <text evidence="4">The sequence shown here is derived from an EMBL/GenBank/DDBJ whole genome shotgun (WGS) entry which is preliminary data.</text>
</comment>
<dbReference type="PANTHER" id="PTHR11839:SF18">
    <property type="entry name" value="NUDIX HYDROLASE DOMAIN-CONTAINING PROTEIN"/>
    <property type="match status" value="1"/>
</dbReference>
<comment type="cofactor">
    <cofactor evidence="1">
        <name>Mg(2+)</name>
        <dbReference type="ChEBI" id="CHEBI:18420"/>
    </cofactor>
</comment>
<evidence type="ECO:0000256" key="2">
    <source>
        <dbReference type="ARBA" id="ARBA00022801"/>
    </source>
</evidence>
<evidence type="ECO:0000256" key="1">
    <source>
        <dbReference type="ARBA" id="ARBA00001946"/>
    </source>
</evidence>
<dbReference type="AlphaFoldDB" id="A0A1F5LWA1"/>
<keyword evidence="5" id="KW-1185">Reference proteome</keyword>
<dbReference type="STRING" id="1835702.A0A1F5LWA1"/>
<dbReference type="Proteomes" id="UP000177622">
    <property type="component" value="Unassembled WGS sequence"/>
</dbReference>
<dbReference type="FunFam" id="3.90.79.10:FF:000068">
    <property type="entry name" value="NUDIX family hydrolase, putative"/>
    <property type="match status" value="1"/>
</dbReference>
<dbReference type="GO" id="GO:0080041">
    <property type="term" value="F:ADP-ribose pyrophosphohydrolase activity"/>
    <property type="evidence" value="ECO:0007669"/>
    <property type="project" value="TreeGrafter"/>
</dbReference>
<reference evidence="4 5" key="1">
    <citation type="journal article" date="2016" name="Sci. Rep.">
        <title>Penicillium arizonense, a new, genome sequenced fungal species, reveals a high chemical diversity in secreted metabolites.</title>
        <authorList>
            <person name="Grijseels S."/>
            <person name="Nielsen J.C."/>
            <person name="Randelovic M."/>
            <person name="Nielsen J."/>
            <person name="Nielsen K.F."/>
            <person name="Workman M."/>
            <person name="Frisvad J.C."/>
        </authorList>
    </citation>
    <scope>NUCLEOTIDE SEQUENCE [LARGE SCALE GENOMIC DNA]</scope>
    <source>
        <strain evidence="4 5">CBS 141311</strain>
    </source>
</reference>
<dbReference type="PROSITE" id="PS51462">
    <property type="entry name" value="NUDIX"/>
    <property type="match status" value="1"/>
</dbReference>
<proteinExistence type="predicted"/>
<dbReference type="SUPFAM" id="SSF55811">
    <property type="entry name" value="Nudix"/>
    <property type="match status" value="1"/>
</dbReference>
<dbReference type="OrthoDB" id="10249920at2759"/>
<dbReference type="PANTHER" id="PTHR11839">
    <property type="entry name" value="UDP/ADP-SUGAR PYROPHOSPHATASE"/>
    <property type="match status" value="1"/>
</dbReference>
<dbReference type="GO" id="GO:0019693">
    <property type="term" value="P:ribose phosphate metabolic process"/>
    <property type="evidence" value="ECO:0007669"/>
    <property type="project" value="TreeGrafter"/>
</dbReference>
<evidence type="ECO:0000313" key="4">
    <source>
        <dbReference type="EMBL" id="OGE57430.1"/>
    </source>
</evidence>
<protein>
    <recommendedName>
        <fullName evidence="3">Nudix hydrolase domain-containing protein</fullName>
    </recommendedName>
</protein>
<dbReference type="GO" id="GO:0080042">
    <property type="term" value="F:ADP-glucose pyrophosphohydrolase activity"/>
    <property type="evidence" value="ECO:0007669"/>
    <property type="project" value="TreeGrafter"/>
</dbReference>
<dbReference type="InterPro" id="IPR000086">
    <property type="entry name" value="NUDIX_hydrolase_dom"/>
</dbReference>
<dbReference type="GO" id="GO:0006753">
    <property type="term" value="P:nucleoside phosphate metabolic process"/>
    <property type="evidence" value="ECO:0007669"/>
    <property type="project" value="TreeGrafter"/>
</dbReference>
<evidence type="ECO:0000313" key="5">
    <source>
        <dbReference type="Proteomes" id="UP000177622"/>
    </source>
</evidence>
<keyword evidence="2" id="KW-0378">Hydrolase</keyword>